<evidence type="ECO:0000313" key="2">
    <source>
        <dbReference type="Proteomes" id="UP000178735"/>
    </source>
</evidence>
<dbReference type="EMBL" id="MGFH01000046">
    <property type="protein sequence ID" value="OGM07371.1"/>
    <property type="molecule type" value="Genomic_DNA"/>
</dbReference>
<dbReference type="Proteomes" id="UP000178735">
    <property type="component" value="Unassembled WGS sequence"/>
</dbReference>
<name>A0A1F7WX07_9BACT</name>
<dbReference type="AlphaFoldDB" id="A0A1F7WX07"/>
<dbReference type="InterPro" id="IPR025644">
    <property type="entry name" value="DUF4344"/>
</dbReference>
<dbReference type="Pfam" id="PF14247">
    <property type="entry name" value="DUF4344"/>
    <property type="match status" value="1"/>
</dbReference>
<organism evidence="1 2">
    <name type="scientific">Candidatus Wallbacteria bacterium GWC2_49_35</name>
    <dbReference type="NCBI Taxonomy" id="1817813"/>
    <lineage>
        <taxon>Bacteria</taxon>
        <taxon>Candidatus Walliibacteriota</taxon>
    </lineage>
</organism>
<proteinExistence type="predicted"/>
<protein>
    <submittedName>
        <fullName evidence="1">Uncharacterized protein</fullName>
    </submittedName>
</protein>
<comment type="caution">
    <text evidence="1">The sequence shown here is derived from an EMBL/GenBank/DDBJ whole genome shotgun (WGS) entry which is preliminary data.</text>
</comment>
<evidence type="ECO:0000313" key="1">
    <source>
        <dbReference type="EMBL" id="OGM07371.1"/>
    </source>
</evidence>
<reference evidence="1 2" key="1">
    <citation type="journal article" date="2016" name="Nat. Commun.">
        <title>Thousands of microbial genomes shed light on interconnected biogeochemical processes in an aquifer system.</title>
        <authorList>
            <person name="Anantharaman K."/>
            <person name="Brown C.T."/>
            <person name="Hug L.A."/>
            <person name="Sharon I."/>
            <person name="Castelle C.J."/>
            <person name="Probst A.J."/>
            <person name="Thomas B.C."/>
            <person name="Singh A."/>
            <person name="Wilkins M.J."/>
            <person name="Karaoz U."/>
            <person name="Brodie E.L."/>
            <person name="Williams K.H."/>
            <person name="Hubbard S.S."/>
            <person name="Banfield J.F."/>
        </authorList>
    </citation>
    <scope>NUCLEOTIDE SEQUENCE [LARGE SCALE GENOMIC DNA]</scope>
</reference>
<accession>A0A1F7WX07</accession>
<dbReference type="STRING" id="1817813.A2008_03450"/>
<sequence length="342" mass="38079">MKRPRNKAAERSATGLFMEDFMKFLFTASAAVVIFFQPCFLLAGMLDTAGLTEATTEAEIARARGVGRFAADRSSAAAVKAPPVESTQGHAHHGKCCAFKLVKCNLVIVYGKADGKDHEAVKNQVRDSAIFETLVEHLNFFIELPSELKLRLAMLGEENAYYDPEKKEIIISYELLKYFSDLVDLQKDMNADEKAELFVDLVFFVTLHELGHALIDIFDLPVTGKEEDVADQIASWIILKTFGDDDHRAVLSLVNASEWFVAEFDASALKVEDLEFAGSHSLDPQRFYNVIAWAYGFNPDAAVAALGADIGEFLTDERIESAAVEFDRIDRSFAVLLKKYLK</sequence>
<gene>
    <name evidence="1" type="ORF">A2008_03450</name>
</gene>